<name>A0AAW8WDD7_LACPE</name>
<evidence type="ECO:0000256" key="3">
    <source>
        <dbReference type="ARBA" id="ARBA00022475"/>
    </source>
</evidence>
<dbReference type="GO" id="GO:0022857">
    <property type="term" value="F:transmembrane transporter activity"/>
    <property type="evidence" value="ECO:0007669"/>
    <property type="project" value="InterPro"/>
</dbReference>
<feature type="transmembrane region" description="Helical" evidence="7">
    <location>
        <begin position="277"/>
        <end position="299"/>
    </location>
</feature>
<comment type="caution">
    <text evidence="8">The sequence shown here is derived from an EMBL/GenBank/DDBJ whole genome shotgun (WGS) entry which is preliminary data.</text>
</comment>
<dbReference type="Gene3D" id="1.20.1250.20">
    <property type="entry name" value="MFS general substrate transporter like domains"/>
    <property type="match status" value="1"/>
</dbReference>
<keyword evidence="5 7" id="KW-1133">Transmembrane helix</keyword>
<dbReference type="SUPFAM" id="SSF103473">
    <property type="entry name" value="MFS general substrate transporter"/>
    <property type="match status" value="1"/>
</dbReference>
<sequence length="395" mass="42990">MKLIRSRDAIKIIVSQICSGVATWCITLGIQMIIIFKYNANIAGVSVLYAAALVPRIVLPSFIGSLLDKLGNRIYFVRGARIVAGFIATVCYFQKDSGALLFMVILLNSALSVEEPGMIGIIRNLPQKDHTQNFNLLGIYYMLEDIIKILGPAMAAGISFFLGITRLFSLAVILFLLSFVLLNVQTGKDINNVKGETSKKSIKLEVVKEIFRNKELGYVFVIVFTFLFALNAIDTSSGILIRTFTHKSYVQAVFVTLMGVGGTLGALSVLKLDKKYKLLNICLISMFCFGILISLVVFVKSLTSLLLIVTLAGILSPGIIMAAELKKQKLIDKEKASRLSGITVTVNSIAQLAGIALSPLIATKISVNGIFVFCGLLMILVALLGIVGHRRMAKD</sequence>
<dbReference type="AlphaFoldDB" id="A0AAW8WDD7"/>
<evidence type="ECO:0000256" key="4">
    <source>
        <dbReference type="ARBA" id="ARBA00022692"/>
    </source>
</evidence>
<feature type="transmembrane region" description="Helical" evidence="7">
    <location>
        <begin position="305"/>
        <end position="323"/>
    </location>
</feature>
<dbReference type="PANTHER" id="PTHR43266:SF2">
    <property type="entry name" value="MAJOR FACILITATOR SUPERFAMILY (MFS) PROFILE DOMAIN-CONTAINING PROTEIN"/>
    <property type="match status" value="1"/>
</dbReference>
<feature type="transmembrane region" description="Helical" evidence="7">
    <location>
        <begin position="344"/>
        <end position="362"/>
    </location>
</feature>
<protein>
    <submittedName>
        <fullName evidence="8">MFS transporter</fullName>
    </submittedName>
</protein>
<evidence type="ECO:0000313" key="8">
    <source>
        <dbReference type="EMBL" id="MDT7039130.1"/>
    </source>
</evidence>
<dbReference type="RefSeq" id="WP_105923868.1">
    <property type="nucleotide sequence ID" value="NZ_BOUG01000007.1"/>
</dbReference>
<keyword evidence="6 7" id="KW-0472">Membrane</keyword>
<evidence type="ECO:0000256" key="1">
    <source>
        <dbReference type="ARBA" id="ARBA00004651"/>
    </source>
</evidence>
<evidence type="ECO:0000256" key="6">
    <source>
        <dbReference type="ARBA" id="ARBA00023136"/>
    </source>
</evidence>
<dbReference type="Proteomes" id="UP001263852">
    <property type="component" value="Unassembled WGS sequence"/>
</dbReference>
<dbReference type="GO" id="GO:0005886">
    <property type="term" value="C:plasma membrane"/>
    <property type="evidence" value="ECO:0007669"/>
    <property type="project" value="UniProtKB-SubCell"/>
</dbReference>
<feature type="transmembrane region" description="Helical" evidence="7">
    <location>
        <begin position="368"/>
        <end position="387"/>
    </location>
</feature>
<comment type="subcellular location">
    <subcellularLocation>
        <location evidence="1">Cell membrane</location>
        <topology evidence="1">Multi-pass membrane protein</topology>
    </subcellularLocation>
</comment>
<feature type="transmembrane region" description="Helical" evidence="7">
    <location>
        <begin position="216"/>
        <end position="233"/>
    </location>
</feature>
<proteinExistence type="predicted"/>
<evidence type="ECO:0000256" key="7">
    <source>
        <dbReference type="SAM" id="Phobius"/>
    </source>
</evidence>
<feature type="transmembrane region" description="Helical" evidence="7">
    <location>
        <begin position="167"/>
        <end position="184"/>
    </location>
</feature>
<evidence type="ECO:0000256" key="2">
    <source>
        <dbReference type="ARBA" id="ARBA00022448"/>
    </source>
</evidence>
<evidence type="ECO:0000256" key="5">
    <source>
        <dbReference type="ARBA" id="ARBA00022989"/>
    </source>
</evidence>
<keyword evidence="4 7" id="KW-0812">Transmembrane</keyword>
<gene>
    <name evidence="8" type="ORF">RI555_09055</name>
</gene>
<dbReference type="InterPro" id="IPR036259">
    <property type="entry name" value="MFS_trans_sf"/>
</dbReference>
<dbReference type="InterPro" id="IPR011701">
    <property type="entry name" value="MFS"/>
</dbReference>
<keyword evidence="2" id="KW-0813">Transport</keyword>
<dbReference type="EMBL" id="JAVLAO010000001">
    <property type="protein sequence ID" value="MDT7039130.1"/>
    <property type="molecule type" value="Genomic_DNA"/>
</dbReference>
<keyword evidence="3" id="KW-1003">Cell membrane</keyword>
<reference evidence="8" key="1">
    <citation type="submission" date="2023-08" db="EMBL/GenBank/DDBJ databases">
        <authorList>
            <person name="Page C.A."/>
            <person name="Perez-Diaz I.M."/>
        </authorList>
    </citation>
    <scope>NUCLEOTIDE SEQUENCE</scope>
    <source>
        <strain evidence="8">1.8.9</strain>
    </source>
</reference>
<dbReference type="Pfam" id="PF07690">
    <property type="entry name" value="MFS_1"/>
    <property type="match status" value="1"/>
</dbReference>
<evidence type="ECO:0000313" key="9">
    <source>
        <dbReference type="Proteomes" id="UP001263852"/>
    </source>
</evidence>
<feature type="transmembrane region" description="Helical" evidence="7">
    <location>
        <begin position="248"/>
        <end position="270"/>
    </location>
</feature>
<feature type="transmembrane region" description="Helical" evidence="7">
    <location>
        <begin position="75"/>
        <end position="93"/>
    </location>
</feature>
<organism evidence="8 9">
    <name type="scientific">Lactiplantibacillus pentosus</name>
    <name type="common">Lactobacillus pentosus</name>
    <dbReference type="NCBI Taxonomy" id="1589"/>
    <lineage>
        <taxon>Bacteria</taxon>
        <taxon>Bacillati</taxon>
        <taxon>Bacillota</taxon>
        <taxon>Bacilli</taxon>
        <taxon>Lactobacillales</taxon>
        <taxon>Lactobacillaceae</taxon>
        <taxon>Lactiplantibacillus</taxon>
    </lineage>
</organism>
<feature type="transmembrane region" description="Helical" evidence="7">
    <location>
        <begin position="12"/>
        <end position="36"/>
    </location>
</feature>
<feature type="transmembrane region" description="Helical" evidence="7">
    <location>
        <begin position="42"/>
        <end position="63"/>
    </location>
</feature>
<dbReference type="PANTHER" id="PTHR43266">
    <property type="entry name" value="MACROLIDE-EFFLUX PROTEIN"/>
    <property type="match status" value="1"/>
</dbReference>
<accession>A0AAW8WDD7</accession>